<evidence type="ECO:0000256" key="1">
    <source>
        <dbReference type="SAM" id="Phobius"/>
    </source>
</evidence>
<organism evidence="2 3">
    <name type="scientific">Eiseniibacteriota bacterium</name>
    <dbReference type="NCBI Taxonomy" id="2212470"/>
    <lineage>
        <taxon>Bacteria</taxon>
        <taxon>Candidatus Eiseniibacteriota</taxon>
    </lineage>
</organism>
<feature type="transmembrane region" description="Helical" evidence="1">
    <location>
        <begin position="31"/>
        <end position="57"/>
    </location>
</feature>
<feature type="transmembrane region" description="Helical" evidence="1">
    <location>
        <begin position="127"/>
        <end position="146"/>
    </location>
</feature>
<reference evidence="2" key="2">
    <citation type="journal article" date="2021" name="Microbiome">
        <title>Successional dynamics and alternative stable states in a saline activated sludge microbial community over 9 years.</title>
        <authorList>
            <person name="Wang Y."/>
            <person name="Ye J."/>
            <person name="Ju F."/>
            <person name="Liu L."/>
            <person name="Boyd J.A."/>
            <person name="Deng Y."/>
            <person name="Parks D.H."/>
            <person name="Jiang X."/>
            <person name="Yin X."/>
            <person name="Woodcroft B.J."/>
            <person name="Tyson G.W."/>
            <person name="Hugenholtz P."/>
            <person name="Polz M.F."/>
            <person name="Zhang T."/>
        </authorList>
    </citation>
    <scope>NUCLEOTIDE SEQUENCE</scope>
    <source>
        <strain evidence="2">HKST-UBA01</strain>
    </source>
</reference>
<proteinExistence type="predicted"/>
<comment type="caution">
    <text evidence="2">The sequence shown here is derived from an EMBL/GenBank/DDBJ whole genome shotgun (WGS) entry which is preliminary data.</text>
</comment>
<keyword evidence="1" id="KW-0812">Transmembrane</keyword>
<evidence type="ECO:0000313" key="2">
    <source>
        <dbReference type="EMBL" id="MCA9729418.1"/>
    </source>
</evidence>
<dbReference type="AlphaFoldDB" id="A0A956RQL8"/>
<feature type="transmembrane region" description="Helical" evidence="1">
    <location>
        <begin position="90"/>
        <end position="107"/>
    </location>
</feature>
<feature type="non-terminal residue" evidence="2">
    <location>
        <position position="1"/>
    </location>
</feature>
<reference evidence="2" key="1">
    <citation type="submission" date="2020-04" db="EMBL/GenBank/DDBJ databases">
        <authorList>
            <person name="Zhang T."/>
        </authorList>
    </citation>
    <scope>NUCLEOTIDE SEQUENCE</scope>
    <source>
        <strain evidence="2">HKST-UBA01</strain>
    </source>
</reference>
<dbReference type="EMBL" id="JAGQHR010000686">
    <property type="protein sequence ID" value="MCA9729418.1"/>
    <property type="molecule type" value="Genomic_DNA"/>
</dbReference>
<accession>A0A956RQL8</accession>
<feature type="transmembrane region" description="Helical" evidence="1">
    <location>
        <begin position="193"/>
        <end position="213"/>
    </location>
</feature>
<gene>
    <name evidence="2" type="ORF">KC729_17150</name>
</gene>
<name>A0A956RQL8_UNCEI</name>
<evidence type="ECO:0000313" key="3">
    <source>
        <dbReference type="Proteomes" id="UP000697710"/>
    </source>
</evidence>
<sequence length="344" mass="38019">SIRHPDFPYYGLIEESFHRMTTGQFHRGGPVYYYLPVMLGVCFAWSVLVPGAIVWAWRRRERWTSADRLLVVWGLVVVVFFSLSKSKLPGYVLPAVVALSMLIARLFDRALATVRNSAADLVRRTNLGLIIGALLPMAWLLLEVLRPGWISGAFGIDSRDYVRSRVFFPGALVVLGLIVALSVIGLRRRSVTALFGAYLVFPLCLLTIDFGGLRTYADGTSSKGLAREVATIAPQASVAMLECYANGLAYYLGRSPVLVTRDGRETTSNYVPFYLERQAEWPAPVVPHSELAAWLAQREGALLVLARKRGRDELNRIANQEGAAPAREITPGWWAALLPSRGGS</sequence>
<keyword evidence="1" id="KW-0472">Membrane</keyword>
<keyword evidence="1" id="KW-1133">Transmembrane helix</keyword>
<dbReference type="Proteomes" id="UP000697710">
    <property type="component" value="Unassembled WGS sequence"/>
</dbReference>
<feature type="transmembrane region" description="Helical" evidence="1">
    <location>
        <begin position="69"/>
        <end position="84"/>
    </location>
</feature>
<protein>
    <submittedName>
        <fullName evidence="2">Glycosyltransferase family 39 protein</fullName>
    </submittedName>
</protein>
<feature type="transmembrane region" description="Helical" evidence="1">
    <location>
        <begin position="166"/>
        <end position="186"/>
    </location>
</feature>